<comment type="caution">
    <text evidence="2">The sequence shown here is derived from an EMBL/GenBank/DDBJ whole genome shotgun (WGS) entry which is preliminary data.</text>
</comment>
<feature type="domain" description="HTH araC/xylS-type" evidence="1">
    <location>
        <begin position="55"/>
        <end position="103"/>
    </location>
</feature>
<dbReference type="Proteomes" id="UP001589627">
    <property type="component" value="Unassembled WGS sequence"/>
</dbReference>
<organism evidence="2 3">
    <name type="scientific">Actinoallomurus acaciae</name>
    <dbReference type="NCBI Taxonomy" id="502577"/>
    <lineage>
        <taxon>Bacteria</taxon>
        <taxon>Bacillati</taxon>
        <taxon>Actinomycetota</taxon>
        <taxon>Actinomycetes</taxon>
        <taxon>Streptosporangiales</taxon>
        <taxon>Thermomonosporaceae</taxon>
        <taxon>Actinoallomurus</taxon>
    </lineage>
</organism>
<dbReference type="PROSITE" id="PS01124">
    <property type="entry name" value="HTH_ARAC_FAMILY_2"/>
    <property type="match status" value="1"/>
</dbReference>
<evidence type="ECO:0000259" key="1">
    <source>
        <dbReference type="PROSITE" id="PS01124"/>
    </source>
</evidence>
<sequence>MTMLRPGDRRDGRHLVVYNLGVSPAAFRREPARIRTAPRIGRILHTPGRSSRLLRLDSATLCIVETDPAVAAIGRLVGRHYSNYASRRFRHLFTLGPAAYRTRFRPGR</sequence>
<protein>
    <recommendedName>
        <fullName evidence="1">HTH araC/xylS-type domain-containing protein</fullName>
    </recommendedName>
</protein>
<evidence type="ECO:0000313" key="2">
    <source>
        <dbReference type="EMBL" id="MFB9831666.1"/>
    </source>
</evidence>
<proteinExistence type="predicted"/>
<evidence type="ECO:0000313" key="3">
    <source>
        <dbReference type="Proteomes" id="UP001589627"/>
    </source>
</evidence>
<dbReference type="InterPro" id="IPR018060">
    <property type="entry name" value="HTH_AraC"/>
</dbReference>
<reference evidence="2 3" key="1">
    <citation type="submission" date="2024-09" db="EMBL/GenBank/DDBJ databases">
        <authorList>
            <person name="Sun Q."/>
            <person name="Mori K."/>
        </authorList>
    </citation>
    <scope>NUCLEOTIDE SEQUENCE [LARGE SCALE GENOMIC DNA]</scope>
    <source>
        <strain evidence="2 3">TBRC 0563</strain>
    </source>
</reference>
<accession>A0ABV5Y9H4</accession>
<keyword evidence="3" id="KW-1185">Reference proteome</keyword>
<name>A0ABV5Y9H4_9ACTN</name>
<gene>
    <name evidence="2" type="ORF">ACFFNX_05615</name>
</gene>
<dbReference type="EMBL" id="JBHLZP010000024">
    <property type="protein sequence ID" value="MFB9831666.1"/>
    <property type="molecule type" value="Genomic_DNA"/>
</dbReference>